<dbReference type="InterPro" id="IPR005152">
    <property type="entry name" value="Lipase_secreted"/>
</dbReference>
<dbReference type="Gene3D" id="1.10.260.130">
    <property type="match status" value="1"/>
</dbReference>
<reference evidence="3" key="1">
    <citation type="journal article" date="2019" name="Int. J. Syst. Evol. Microbiol.">
        <title>The Global Catalogue of Microorganisms (GCM) 10K type strain sequencing project: providing services to taxonomists for standard genome sequencing and annotation.</title>
        <authorList>
            <consortium name="The Broad Institute Genomics Platform"/>
            <consortium name="The Broad Institute Genome Sequencing Center for Infectious Disease"/>
            <person name="Wu L."/>
            <person name="Ma J."/>
        </authorList>
    </citation>
    <scope>NUCLEOTIDE SEQUENCE [LARGE SCALE GENOMIC DNA]</scope>
    <source>
        <strain evidence="3">CGMCC 1.10698</strain>
    </source>
</reference>
<feature type="transmembrane region" description="Helical" evidence="1">
    <location>
        <begin position="154"/>
        <end position="179"/>
    </location>
</feature>
<feature type="transmembrane region" description="Helical" evidence="1">
    <location>
        <begin position="12"/>
        <end position="32"/>
    </location>
</feature>
<feature type="transmembrane region" description="Helical" evidence="1">
    <location>
        <begin position="69"/>
        <end position="88"/>
    </location>
</feature>
<accession>A0ABV8QZ76</accession>
<dbReference type="InterPro" id="IPR029058">
    <property type="entry name" value="AB_hydrolase_fold"/>
</dbReference>
<dbReference type="PANTHER" id="PTHR34853:SF1">
    <property type="entry name" value="LIPASE 5"/>
    <property type="match status" value="1"/>
</dbReference>
<dbReference type="Pfam" id="PF03583">
    <property type="entry name" value="LIP"/>
    <property type="match status" value="1"/>
</dbReference>
<proteinExistence type="predicted"/>
<feature type="transmembrane region" description="Helical" evidence="1">
    <location>
        <begin position="130"/>
        <end position="148"/>
    </location>
</feature>
<protein>
    <submittedName>
        <fullName evidence="2">Lipase family protein</fullName>
    </submittedName>
</protein>
<dbReference type="Proteomes" id="UP001595773">
    <property type="component" value="Unassembled WGS sequence"/>
</dbReference>
<gene>
    <name evidence="2" type="ORF">ACFOW9_05945</name>
</gene>
<dbReference type="SUPFAM" id="SSF53474">
    <property type="entry name" value="alpha/beta-Hydrolases"/>
    <property type="match status" value="1"/>
</dbReference>
<dbReference type="Gene3D" id="3.40.50.1820">
    <property type="entry name" value="alpha/beta hydrolase"/>
    <property type="match status" value="1"/>
</dbReference>
<evidence type="ECO:0000256" key="1">
    <source>
        <dbReference type="SAM" id="Phobius"/>
    </source>
</evidence>
<evidence type="ECO:0000313" key="3">
    <source>
        <dbReference type="Proteomes" id="UP001595773"/>
    </source>
</evidence>
<dbReference type="PANTHER" id="PTHR34853">
    <property type="match status" value="1"/>
</dbReference>
<evidence type="ECO:0000313" key="2">
    <source>
        <dbReference type="EMBL" id="MFC4265136.1"/>
    </source>
</evidence>
<feature type="transmembrane region" description="Helical" evidence="1">
    <location>
        <begin position="94"/>
        <end position="118"/>
    </location>
</feature>
<keyword evidence="1" id="KW-1133">Transmembrane helix</keyword>
<dbReference type="Pfam" id="PF03729">
    <property type="entry name" value="DUF308"/>
    <property type="match status" value="2"/>
</dbReference>
<dbReference type="EMBL" id="JBHSCQ010000006">
    <property type="protein sequence ID" value="MFC4265136.1"/>
    <property type="molecule type" value="Genomic_DNA"/>
</dbReference>
<keyword evidence="3" id="KW-1185">Reference proteome</keyword>
<dbReference type="InterPro" id="IPR005325">
    <property type="entry name" value="DUF308_memb"/>
</dbReference>
<keyword evidence="1" id="KW-0812">Transmembrane</keyword>
<feature type="transmembrane region" description="Helical" evidence="1">
    <location>
        <begin position="38"/>
        <end position="57"/>
    </location>
</feature>
<sequence>MPRLLARAPRWVTFAVGAACVWLGLSLLLKPLSSLEVLTFYVGVSCILSGLLDLLSVDESSENRARSATRLLLGWGWVVAGVLVLVWVGGVFTVLPAFVAVALIASGLGRGLMVVRTVRANLGSPDERAATMLLAGTDLLLGVVALAWPDVTLLIVAVLFGARMVLFGLGRVWYALFVVRTGLTSRARSAHGPFRRWMRVTGALLSLVLAGAAGALGAKLDHDSPEVSAFYDAPPTVPSSPGMLLKSEPFTTSVPLGARAWRILYTTTSTDGSATVASAVVLTSTKAASEPRPVITWAHGTTGYTSNCAPSIVAASFASGALPALDSIVENGWVLVAPDYTGLGTKGPQPYLIGQGQARSVLDGVRAARALDARETELSMADSTVVWGHSQGGQAALWTGGLAPSYAPDVKISGVAAMAPASDAIGLVKNLPSVSVGSVFASYVAAAYSDTYPDVNFNEYITPAARTLVHKMSTRCLSEPGALVSVVNALAIDKDRTIFAKDPTTGALGERLRENIPELVIPEPLLIAQGAADALVIPAVQDAYVAARCASGQKLDYRKYAGKDHLSVVAPDSPLIGELLSWTKDRIAGLPATSNCGTLP</sequence>
<comment type="caution">
    <text evidence="2">The sequence shown here is derived from an EMBL/GenBank/DDBJ whole genome shotgun (WGS) entry which is preliminary data.</text>
</comment>
<keyword evidence="1" id="KW-0472">Membrane</keyword>
<feature type="transmembrane region" description="Helical" evidence="1">
    <location>
        <begin position="200"/>
        <end position="218"/>
    </location>
</feature>
<name>A0ABV8QZ76_9MICC</name>
<dbReference type="RefSeq" id="WP_230067170.1">
    <property type="nucleotide sequence ID" value="NZ_BAABLL010000003.1"/>
</dbReference>
<organism evidence="2 3">
    <name type="scientific">Arthrobacter cryoconiti</name>
    <dbReference type="NCBI Taxonomy" id="748907"/>
    <lineage>
        <taxon>Bacteria</taxon>
        <taxon>Bacillati</taxon>
        <taxon>Actinomycetota</taxon>
        <taxon>Actinomycetes</taxon>
        <taxon>Micrococcales</taxon>
        <taxon>Micrococcaceae</taxon>
        <taxon>Arthrobacter</taxon>
    </lineage>
</organism>